<dbReference type="Pfam" id="PF04536">
    <property type="entry name" value="TPM_phosphatase"/>
    <property type="match status" value="1"/>
</dbReference>
<dbReference type="PANTHER" id="PTHR30373">
    <property type="entry name" value="UPF0603 PROTEIN YGCG"/>
    <property type="match status" value="1"/>
</dbReference>
<proteinExistence type="predicted"/>
<keyword evidence="2" id="KW-0812">Transmembrane</keyword>
<feature type="compositionally biased region" description="Low complexity" evidence="1">
    <location>
        <begin position="322"/>
        <end position="332"/>
    </location>
</feature>
<sequence>MKLKFRILLATLLLCLLSFTVYAADSYIKDNAGVLSSSTLNQVNKNFSKLETNTKAQVKIFVVKSLNGKNINDFTSNLIKTSTKGDKYAIFVVSIKDHKNKFVVGSGLNAVFNKSKIQKIVSLPNPYFKKKDFNTGILKVGQAIDQSITSTAVKSGQAKVVDKGLSKSVEPETSHTGLIIFLITVFVIIVFIVYSLKKRSDRNVENLARRHGLDNFQNNNASFRSSNVSNNNRNFNNPTYEPPYRRTDERYYSNSRNNRGDFVKGMVVGGLVTHGIDKALEHNHHTYNSSYNDSYDEDTELTSGDWNLSDGTSDWGDDSSSDYDSNSNWGDDSSSDYDSSDWDDSSSDYDSDSSDW</sequence>
<evidence type="ECO:0000256" key="1">
    <source>
        <dbReference type="SAM" id="MobiDB-lite"/>
    </source>
</evidence>
<evidence type="ECO:0000256" key="2">
    <source>
        <dbReference type="SAM" id="Phobius"/>
    </source>
</evidence>
<feature type="domain" description="TPM" evidence="4">
    <location>
        <begin position="28"/>
        <end position="146"/>
    </location>
</feature>
<keyword evidence="2" id="KW-1133">Transmembrane helix</keyword>
<gene>
    <name evidence="5" type="ORF">OW729_05125</name>
</gene>
<evidence type="ECO:0000313" key="5">
    <source>
        <dbReference type="EMBL" id="MCY6957986.1"/>
    </source>
</evidence>
<feature type="region of interest" description="Disordered" evidence="1">
    <location>
        <begin position="218"/>
        <end position="256"/>
    </location>
</feature>
<feature type="transmembrane region" description="Helical" evidence="2">
    <location>
        <begin position="177"/>
        <end position="196"/>
    </location>
</feature>
<evidence type="ECO:0000256" key="3">
    <source>
        <dbReference type="SAM" id="SignalP"/>
    </source>
</evidence>
<feature type="region of interest" description="Disordered" evidence="1">
    <location>
        <begin position="305"/>
        <end position="356"/>
    </location>
</feature>
<dbReference type="Proteomes" id="UP001144612">
    <property type="component" value="Unassembled WGS sequence"/>
</dbReference>
<evidence type="ECO:0000259" key="4">
    <source>
        <dbReference type="Pfam" id="PF04536"/>
    </source>
</evidence>
<dbReference type="RefSeq" id="WP_268060383.1">
    <property type="nucleotide sequence ID" value="NZ_JAPQFJ010000003.1"/>
</dbReference>
<dbReference type="InterPro" id="IPR009567">
    <property type="entry name" value="SARAF"/>
</dbReference>
<reference evidence="5" key="1">
    <citation type="submission" date="2022-12" db="EMBL/GenBank/DDBJ databases">
        <title>Clostridium sp. nov., isolated from industrial wastewater.</title>
        <authorList>
            <person name="Jiayan W."/>
        </authorList>
    </citation>
    <scope>NUCLEOTIDE SEQUENCE</scope>
    <source>
        <strain evidence="5">ZC22-4</strain>
    </source>
</reference>
<dbReference type="Gene3D" id="3.10.310.50">
    <property type="match status" value="1"/>
</dbReference>
<feature type="compositionally biased region" description="Low complexity" evidence="1">
    <location>
        <begin position="218"/>
        <end position="237"/>
    </location>
</feature>
<keyword evidence="2" id="KW-0472">Membrane</keyword>
<feature type="compositionally biased region" description="Acidic residues" evidence="1">
    <location>
        <begin position="333"/>
        <end position="356"/>
    </location>
</feature>
<keyword evidence="3" id="KW-0732">Signal</keyword>
<feature type="signal peptide" evidence="3">
    <location>
        <begin position="1"/>
        <end position="23"/>
    </location>
</feature>
<organism evidence="5 6">
    <name type="scientific">Clostridium brassicae</name>
    <dbReference type="NCBI Taxonomy" id="2999072"/>
    <lineage>
        <taxon>Bacteria</taxon>
        <taxon>Bacillati</taxon>
        <taxon>Bacillota</taxon>
        <taxon>Clostridia</taxon>
        <taxon>Eubacteriales</taxon>
        <taxon>Clostridiaceae</taxon>
        <taxon>Clostridium</taxon>
    </lineage>
</organism>
<dbReference type="PANTHER" id="PTHR30373:SF2">
    <property type="entry name" value="UPF0603 PROTEIN YGCG"/>
    <property type="match status" value="1"/>
</dbReference>
<accession>A0ABT4D6Q8</accession>
<feature type="chain" id="PRO_5046154239" evidence="3">
    <location>
        <begin position="24"/>
        <end position="356"/>
    </location>
</feature>
<evidence type="ECO:0000313" key="6">
    <source>
        <dbReference type="Proteomes" id="UP001144612"/>
    </source>
</evidence>
<comment type="caution">
    <text evidence="5">The sequence shown here is derived from an EMBL/GenBank/DDBJ whole genome shotgun (WGS) entry which is preliminary data.</text>
</comment>
<dbReference type="InterPro" id="IPR007621">
    <property type="entry name" value="TPM_dom"/>
</dbReference>
<keyword evidence="6" id="KW-1185">Reference proteome</keyword>
<dbReference type="Pfam" id="PF06682">
    <property type="entry name" value="SARAF"/>
    <property type="match status" value="1"/>
</dbReference>
<protein>
    <submittedName>
        <fullName evidence="5">TPM domain-containing protein</fullName>
    </submittedName>
</protein>
<name>A0ABT4D6Q8_9CLOT</name>
<dbReference type="EMBL" id="JAPQFJ010000003">
    <property type="protein sequence ID" value="MCY6957986.1"/>
    <property type="molecule type" value="Genomic_DNA"/>
</dbReference>